<evidence type="ECO:0000256" key="1">
    <source>
        <dbReference type="SAM" id="SignalP"/>
    </source>
</evidence>
<dbReference type="EMBL" id="SJPR01000006">
    <property type="protein sequence ID" value="TWT94735.1"/>
    <property type="molecule type" value="Genomic_DNA"/>
</dbReference>
<accession>A0A5C6A5Q9</accession>
<dbReference type="InterPro" id="IPR018247">
    <property type="entry name" value="EF_Hand_1_Ca_BS"/>
</dbReference>
<evidence type="ECO:0008006" key="4">
    <source>
        <dbReference type="Google" id="ProtNLM"/>
    </source>
</evidence>
<reference evidence="2 3" key="1">
    <citation type="submission" date="2019-02" db="EMBL/GenBank/DDBJ databases">
        <title>Deep-cultivation of Planctomycetes and their phenomic and genomic characterization uncovers novel biology.</title>
        <authorList>
            <person name="Wiegand S."/>
            <person name="Jogler M."/>
            <person name="Boedeker C."/>
            <person name="Pinto D."/>
            <person name="Vollmers J."/>
            <person name="Rivas-Marin E."/>
            <person name="Kohn T."/>
            <person name="Peeters S.H."/>
            <person name="Heuer A."/>
            <person name="Rast P."/>
            <person name="Oberbeckmann S."/>
            <person name="Bunk B."/>
            <person name="Jeske O."/>
            <person name="Meyerdierks A."/>
            <person name="Storesund J.E."/>
            <person name="Kallscheuer N."/>
            <person name="Luecker S."/>
            <person name="Lage O.M."/>
            <person name="Pohl T."/>
            <person name="Merkel B.J."/>
            <person name="Hornburger P."/>
            <person name="Mueller R.-W."/>
            <person name="Bruemmer F."/>
            <person name="Labrenz M."/>
            <person name="Spormann A.M."/>
            <person name="Op Den Camp H."/>
            <person name="Overmann J."/>
            <person name="Amann R."/>
            <person name="Jetten M.S.M."/>
            <person name="Mascher T."/>
            <person name="Medema M.H."/>
            <person name="Devos D.P."/>
            <person name="Kaster A.-K."/>
            <person name="Ovreas L."/>
            <person name="Rohde M."/>
            <person name="Galperin M.Y."/>
            <person name="Jogler C."/>
        </authorList>
    </citation>
    <scope>NUCLEOTIDE SEQUENCE [LARGE SCALE GENOMIC DNA]</scope>
    <source>
        <strain evidence="2 3">Pla108</strain>
    </source>
</reference>
<dbReference type="AlphaFoldDB" id="A0A5C6A5Q9"/>
<gene>
    <name evidence="2" type="ORF">Pla108_35840</name>
</gene>
<feature type="signal peptide" evidence="1">
    <location>
        <begin position="1"/>
        <end position="34"/>
    </location>
</feature>
<dbReference type="PROSITE" id="PS00018">
    <property type="entry name" value="EF_HAND_1"/>
    <property type="match status" value="1"/>
</dbReference>
<name>A0A5C6A5Q9_9BACT</name>
<evidence type="ECO:0000313" key="2">
    <source>
        <dbReference type="EMBL" id="TWT94735.1"/>
    </source>
</evidence>
<feature type="chain" id="PRO_5022863345" description="PEP-CTERM protein-sorting domain-containing protein" evidence="1">
    <location>
        <begin position="35"/>
        <end position="294"/>
    </location>
</feature>
<evidence type="ECO:0000313" key="3">
    <source>
        <dbReference type="Proteomes" id="UP000317421"/>
    </source>
</evidence>
<dbReference type="Proteomes" id="UP000317421">
    <property type="component" value="Unassembled WGS sequence"/>
</dbReference>
<organism evidence="2 3">
    <name type="scientific">Botrimarina colliarenosi</name>
    <dbReference type="NCBI Taxonomy" id="2528001"/>
    <lineage>
        <taxon>Bacteria</taxon>
        <taxon>Pseudomonadati</taxon>
        <taxon>Planctomycetota</taxon>
        <taxon>Planctomycetia</taxon>
        <taxon>Pirellulales</taxon>
        <taxon>Lacipirellulaceae</taxon>
        <taxon>Botrimarina</taxon>
    </lineage>
</organism>
<comment type="caution">
    <text evidence="2">The sequence shown here is derived from an EMBL/GenBank/DDBJ whole genome shotgun (WGS) entry which is preliminary data.</text>
</comment>
<proteinExistence type="predicted"/>
<sequence precursor="true">MRVDSVLRGIRVCPWLCFALAAASPLGAPGEASAAITTYAAEHEIRLNSQQPFTSNIFRNNTSSPALGATPYSRSETQGFGQFEVRASQDVTVAPNRIQVDLSVTMFDVGDQSGGIASSKLELRFTLDAPANLFVSGSATGNDGPFSGGRSLSLLPVPGGSNDYLIATSGLDAINYTSAIPRPIALSAGIYDLILTNSLANRAVGTRTNSAFLQFLPADDITGDYNGDGKVDAADYTVWRDGNTSDSSPAGYNLWANNFGATAATPSIAVPEPSASLVATLALTMLLQSKWRRG</sequence>
<keyword evidence="3" id="KW-1185">Reference proteome</keyword>
<protein>
    <recommendedName>
        <fullName evidence="4">PEP-CTERM protein-sorting domain-containing protein</fullName>
    </recommendedName>
</protein>
<keyword evidence="1" id="KW-0732">Signal</keyword>